<evidence type="ECO:0000256" key="2">
    <source>
        <dbReference type="ARBA" id="ARBA00022737"/>
    </source>
</evidence>
<dbReference type="PANTHER" id="PTHR46134">
    <property type="entry name" value="DRONGO, ISOFORM F"/>
    <property type="match status" value="1"/>
</dbReference>
<dbReference type="Gene3D" id="1.10.220.150">
    <property type="entry name" value="Arf GTPase activating protein"/>
    <property type="match status" value="1"/>
</dbReference>
<dbReference type="InterPro" id="IPR038508">
    <property type="entry name" value="ArfGAP_dom_sf"/>
</dbReference>
<evidence type="ECO:0000313" key="9">
    <source>
        <dbReference type="WBParaSite" id="SBAD_0000293701-mRNA-1"/>
    </source>
</evidence>
<dbReference type="PRINTS" id="PR00405">
    <property type="entry name" value="REVINTRACTNG"/>
</dbReference>
<keyword evidence="3 5" id="KW-0863">Zinc-finger</keyword>
<reference evidence="9" key="1">
    <citation type="submission" date="2016-06" db="UniProtKB">
        <authorList>
            <consortium name="WormBaseParasite"/>
        </authorList>
    </citation>
    <scope>IDENTIFICATION</scope>
</reference>
<accession>A0A183IGQ7</accession>
<evidence type="ECO:0000256" key="5">
    <source>
        <dbReference type="PROSITE-ProRule" id="PRU00288"/>
    </source>
</evidence>
<feature type="domain" description="Arf-GAP" evidence="6">
    <location>
        <begin position="10"/>
        <end position="86"/>
    </location>
</feature>
<organism evidence="9">
    <name type="scientific">Soboliphyme baturini</name>
    <dbReference type="NCBI Taxonomy" id="241478"/>
    <lineage>
        <taxon>Eukaryota</taxon>
        <taxon>Metazoa</taxon>
        <taxon>Ecdysozoa</taxon>
        <taxon>Nematoda</taxon>
        <taxon>Enoplea</taxon>
        <taxon>Dorylaimia</taxon>
        <taxon>Dioctophymatida</taxon>
        <taxon>Dioctophymatoidea</taxon>
        <taxon>Soboliphymatidae</taxon>
        <taxon>Soboliphyme</taxon>
    </lineage>
</organism>
<dbReference type="EMBL" id="UZAM01007411">
    <property type="protein sequence ID" value="VDO98974.1"/>
    <property type="molecule type" value="Genomic_DNA"/>
</dbReference>
<dbReference type="WBParaSite" id="SBAD_0000293701-mRNA-1">
    <property type="protein sequence ID" value="SBAD_0000293701-mRNA-1"/>
    <property type="gene ID" value="SBAD_0000293701"/>
</dbReference>
<dbReference type="InterPro" id="IPR001164">
    <property type="entry name" value="ArfGAP_dom"/>
</dbReference>
<name>A0A183IGQ7_9BILA</name>
<gene>
    <name evidence="7" type="ORF">SBAD_LOCUS2802</name>
</gene>
<dbReference type="InterPro" id="IPR052248">
    <property type="entry name" value="Arf-GAP_FG-repeat_protein"/>
</dbReference>
<keyword evidence="2" id="KW-0677">Repeat</keyword>
<reference evidence="7 8" key="2">
    <citation type="submission" date="2018-11" db="EMBL/GenBank/DDBJ databases">
        <authorList>
            <consortium name="Pathogen Informatics"/>
        </authorList>
    </citation>
    <scope>NUCLEOTIDE SEQUENCE [LARGE SCALE GENOMIC DNA]</scope>
</reference>
<keyword evidence="4" id="KW-0862">Zinc</keyword>
<keyword evidence="1" id="KW-0479">Metal-binding</keyword>
<evidence type="ECO:0000256" key="3">
    <source>
        <dbReference type="ARBA" id="ARBA00022771"/>
    </source>
</evidence>
<proteinExistence type="predicted"/>
<dbReference type="AlphaFoldDB" id="A0A183IGQ7"/>
<evidence type="ECO:0000256" key="1">
    <source>
        <dbReference type="ARBA" id="ARBA00022723"/>
    </source>
</evidence>
<evidence type="ECO:0000259" key="6">
    <source>
        <dbReference type="PROSITE" id="PS50115"/>
    </source>
</evidence>
<dbReference type="GO" id="GO:0005096">
    <property type="term" value="F:GTPase activator activity"/>
    <property type="evidence" value="ECO:0007669"/>
    <property type="project" value="InterPro"/>
</dbReference>
<sequence length="121" mass="13798">MANAKKKQDDKNFKILRELAALPNNKQCFECHQRGPTYVDMTVGSFVCTSCSGLLRGLNPPHRVKSISMATFTVDEIAFIKSKGNEVDSFMCFVSFMLVLYLRFCKSFVTRLRSFTFFKAT</sequence>
<evidence type="ECO:0000313" key="7">
    <source>
        <dbReference type="EMBL" id="VDO98974.1"/>
    </source>
</evidence>
<evidence type="ECO:0000313" key="8">
    <source>
        <dbReference type="Proteomes" id="UP000270296"/>
    </source>
</evidence>
<dbReference type="GO" id="GO:0005737">
    <property type="term" value="C:cytoplasm"/>
    <property type="evidence" value="ECO:0007669"/>
    <property type="project" value="TreeGrafter"/>
</dbReference>
<protein>
    <submittedName>
        <fullName evidence="9">Arf-GAP domain-containing protein</fullName>
    </submittedName>
</protein>
<dbReference type="OrthoDB" id="6036at2759"/>
<dbReference type="InterPro" id="IPR037278">
    <property type="entry name" value="ARFGAP/RecO"/>
</dbReference>
<dbReference type="SUPFAM" id="SSF57863">
    <property type="entry name" value="ArfGap/RecO-like zinc finger"/>
    <property type="match status" value="1"/>
</dbReference>
<dbReference type="GO" id="GO:0008270">
    <property type="term" value="F:zinc ion binding"/>
    <property type="evidence" value="ECO:0007669"/>
    <property type="project" value="UniProtKB-KW"/>
</dbReference>
<dbReference type="SMART" id="SM00105">
    <property type="entry name" value="ArfGap"/>
    <property type="match status" value="1"/>
</dbReference>
<keyword evidence="8" id="KW-1185">Reference proteome</keyword>
<dbReference type="PANTHER" id="PTHR46134:SF3">
    <property type="entry name" value="ARFGAP WITH FG REPEATS 1"/>
    <property type="match status" value="1"/>
</dbReference>
<dbReference type="PROSITE" id="PS50115">
    <property type="entry name" value="ARFGAP"/>
    <property type="match status" value="1"/>
</dbReference>
<dbReference type="GO" id="GO:0016020">
    <property type="term" value="C:membrane"/>
    <property type="evidence" value="ECO:0007669"/>
    <property type="project" value="TreeGrafter"/>
</dbReference>
<dbReference type="Pfam" id="PF01412">
    <property type="entry name" value="ArfGap"/>
    <property type="match status" value="1"/>
</dbReference>
<evidence type="ECO:0000256" key="4">
    <source>
        <dbReference type="ARBA" id="ARBA00022833"/>
    </source>
</evidence>
<dbReference type="Proteomes" id="UP000270296">
    <property type="component" value="Unassembled WGS sequence"/>
</dbReference>